<dbReference type="InterPro" id="IPR015421">
    <property type="entry name" value="PyrdxlP-dep_Trfase_major"/>
</dbReference>
<dbReference type="InterPro" id="IPR015422">
    <property type="entry name" value="PyrdxlP-dep_Trfase_small"/>
</dbReference>
<keyword evidence="2" id="KW-0032">Aminotransferase</keyword>
<evidence type="ECO:0000256" key="4">
    <source>
        <dbReference type="ARBA" id="ARBA00023015"/>
    </source>
</evidence>
<keyword evidence="3" id="KW-0663">Pyridoxal phosphate</keyword>
<evidence type="ECO:0000256" key="6">
    <source>
        <dbReference type="ARBA" id="ARBA00023163"/>
    </source>
</evidence>
<name>A0A1L8TLR1_9ENTE</name>
<dbReference type="Proteomes" id="UP000182077">
    <property type="component" value="Unassembled WGS sequence"/>
</dbReference>
<reference evidence="8 9" key="1">
    <citation type="submission" date="2014-12" db="EMBL/GenBank/DDBJ databases">
        <title>Draft genome sequences of 29 type strains of Enterococci.</title>
        <authorList>
            <person name="Zhong Z."/>
            <person name="Sun Z."/>
            <person name="Liu W."/>
            <person name="Zhang W."/>
            <person name="Zhang H."/>
        </authorList>
    </citation>
    <scope>NUCLEOTIDE SEQUENCE [LARGE SCALE GENOMIC DNA]</scope>
    <source>
        <strain evidence="8 9">DSM 17122</strain>
    </source>
</reference>
<keyword evidence="6" id="KW-0804">Transcription</keyword>
<evidence type="ECO:0000313" key="8">
    <source>
        <dbReference type="EMBL" id="OJG45024.1"/>
    </source>
</evidence>
<gene>
    <name evidence="8" type="ORF">RV04_GL002544</name>
</gene>
<accession>A0A1L8TLR1</accession>
<dbReference type="Gene3D" id="3.90.1150.10">
    <property type="entry name" value="Aspartate Aminotransferase, domain 1"/>
    <property type="match status" value="1"/>
</dbReference>
<comment type="caution">
    <text evidence="8">The sequence shown here is derived from an EMBL/GenBank/DDBJ whole genome shotgun (WGS) entry which is preliminary data.</text>
</comment>
<dbReference type="GO" id="GO:0030170">
    <property type="term" value="F:pyridoxal phosphate binding"/>
    <property type="evidence" value="ECO:0007669"/>
    <property type="project" value="InterPro"/>
</dbReference>
<dbReference type="CDD" id="cd07377">
    <property type="entry name" value="WHTH_GntR"/>
    <property type="match status" value="1"/>
</dbReference>
<keyword evidence="4" id="KW-0805">Transcription regulation</keyword>
<dbReference type="InterPro" id="IPR004839">
    <property type="entry name" value="Aminotransferase_I/II_large"/>
</dbReference>
<comment type="similarity">
    <text evidence="1">In the C-terminal section; belongs to the class-I pyridoxal-phosphate-dependent aminotransferase family.</text>
</comment>
<dbReference type="PROSITE" id="PS50949">
    <property type="entry name" value="HTH_GNTR"/>
    <property type="match status" value="1"/>
</dbReference>
<dbReference type="PRINTS" id="PR00035">
    <property type="entry name" value="HTHGNTR"/>
</dbReference>
<proteinExistence type="inferred from homology"/>
<feature type="domain" description="HTH gntR-type" evidence="7">
    <location>
        <begin position="1"/>
        <end position="62"/>
    </location>
</feature>
<keyword evidence="2" id="KW-0808">Transferase</keyword>
<dbReference type="PANTHER" id="PTHR46577:SF2">
    <property type="entry name" value="TRANSCRIPTIONAL REGULATORY PROTEIN"/>
    <property type="match status" value="1"/>
</dbReference>
<dbReference type="EMBL" id="JXKQ01000009">
    <property type="protein sequence ID" value="OJG45024.1"/>
    <property type="molecule type" value="Genomic_DNA"/>
</dbReference>
<keyword evidence="9" id="KW-1185">Reference proteome</keyword>
<dbReference type="InterPro" id="IPR036390">
    <property type="entry name" value="WH_DNA-bd_sf"/>
</dbReference>
<dbReference type="InterPro" id="IPR000524">
    <property type="entry name" value="Tscrpt_reg_HTH_GntR"/>
</dbReference>
<dbReference type="InterPro" id="IPR036388">
    <property type="entry name" value="WH-like_DNA-bd_sf"/>
</dbReference>
<evidence type="ECO:0000256" key="1">
    <source>
        <dbReference type="ARBA" id="ARBA00005384"/>
    </source>
</evidence>
<dbReference type="Gene3D" id="3.40.640.10">
    <property type="entry name" value="Type I PLP-dependent aspartate aminotransferase-like (Major domain)"/>
    <property type="match status" value="1"/>
</dbReference>
<dbReference type="Gene3D" id="1.10.10.10">
    <property type="entry name" value="Winged helix-like DNA-binding domain superfamily/Winged helix DNA-binding domain"/>
    <property type="match status" value="1"/>
</dbReference>
<dbReference type="GO" id="GO:0003700">
    <property type="term" value="F:DNA-binding transcription factor activity"/>
    <property type="evidence" value="ECO:0007669"/>
    <property type="project" value="InterPro"/>
</dbReference>
<dbReference type="GO" id="GO:0003677">
    <property type="term" value="F:DNA binding"/>
    <property type="evidence" value="ECO:0007669"/>
    <property type="project" value="UniProtKB-KW"/>
</dbReference>
<evidence type="ECO:0000256" key="5">
    <source>
        <dbReference type="ARBA" id="ARBA00023125"/>
    </source>
</evidence>
<dbReference type="Pfam" id="PF00392">
    <property type="entry name" value="GntR"/>
    <property type="match status" value="1"/>
</dbReference>
<dbReference type="STRING" id="249189.RV04_GL002544"/>
<dbReference type="PANTHER" id="PTHR46577">
    <property type="entry name" value="HTH-TYPE TRANSCRIPTIONAL REGULATORY PROTEIN GABR"/>
    <property type="match status" value="1"/>
</dbReference>
<dbReference type="SUPFAM" id="SSF53383">
    <property type="entry name" value="PLP-dependent transferases"/>
    <property type="match status" value="1"/>
</dbReference>
<dbReference type="GO" id="GO:0008483">
    <property type="term" value="F:transaminase activity"/>
    <property type="evidence" value="ECO:0007669"/>
    <property type="project" value="UniProtKB-KW"/>
</dbReference>
<dbReference type="SMART" id="SM00345">
    <property type="entry name" value="HTH_GNTR"/>
    <property type="match status" value="1"/>
</dbReference>
<dbReference type="Pfam" id="PF00155">
    <property type="entry name" value="Aminotran_1_2"/>
    <property type="match status" value="1"/>
</dbReference>
<dbReference type="SUPFAM" id="SSF46785">
    <property type="entry name" value="Winged helix' DNA-binding domain"/>
    <property type="match status" value="1"/>
</dbReference>
<organism evidence="8 9">
    <name type="scientific">Enterococcus hermanniensis</name>
    <dbReference type="NCBI Taxonomy" id="249189"/>
    <lineage>
        <taxon>Bacteria</taxon>
        <taxon>Bacillati</taxon>
        <taxon>Bacillota</taxon>
        <taxon>Bacilli</taxon>
        <taxon>Lactobacillales</taxon>
        <taxon>Enterococcaceae</taxon>
        <taxon>Enterococcus</taxon>
    </lineage>
</organism>
<sequence length="457" mass="52525">MEQIIGYIQAGTLQPGDHLPAERKLADFYQVNRSTVVHALDELVSLGWVIRMQGSGTLINEGNWGRSTMPRVDWRSFFTQDSSRKDPYAEKLQQLLPDPTAVDFYSGELPLSLIPDFRFPSYTWEELLLEERKQGALGYQPLQQVICERIKREQKIEVSSEQVLITSGAQQAMFLLLQVMLQSGDSVAIEDPSFLYSLPIFASAGIKLYGVELDNQGMRIDKLEQLILTKKIKLIIINPTFQNPTGTTMSEKRRLELIALSQKYQIPIVEDEVFSELNFQIVPASLKELAPHQVIHLGSLSKIFGSSIKIGWIIADQDLIQRLSEAKQMMDFSISVFPQVIAYTALKDPQFEAHQKKLVQTLRERATDFEEQAKCIAADWEISTICGGMYVYLKWKHQKLTRKDWDVFIKQKVLIAPSFLFSSDTMAMRINYTRMDQQNQQLFFERLQKISTELRRK</sequence>
<evidence type="ECO:0000256" key="3">
    <source>
        <dbReference type="ARBA" id="ARBA00022898"/>
    </source>
</evidence>
<dbReference type="InterPro" id="IPR051446">
    <property type="entry name" value="HTH_trans_reg/aminotransferase"/>
</dbReference>
<keyword evidence="5" id="KW-0238">DNA-binding</keyword>
<evidence type="ECO:0000259" key="7">
    <source>
        <dbReference type="PROSITE" id="PS50949"/>
    </source>
</evidence>
<evidence type="ECO:0000256" key="2">
    <source>
        <dbReference type="ARBA" id="ARBA00022576"/>
    </source>
</evidence>
<dbReference type="InterPro" id="IPR015424">
    <property type="entry name" value="PyrdxlP-dep_Trfase"/>
</dbReference>
<protein>
    <recommendedName>
        <fullName evidence="7">HTH gntR-type domain-containing protein</fullName>
    </recommendedName>
</protein>
<evidence type="ECO:0000313" key="9">
    <source>
        <dbReference type="Proteomes" id="UP000182077"/>
    </source>
</evidence>
<dbReference type="CDD" id="cd00609">
    <property type="entry name" value="AAT_like"/>
    <property type="match status" value="1"/>
</dbReference>
<dbReference type="AlphaFoldDB" id="A0A1L8TLR1"/>